<dbReference type="InterPro" id="IPR000014">
    <property type="entry name" value="PAS"/>
</dbReference>
<dbReference type="InterPro" id="IPR001610">
    <property type="entry name" value="PAC"/>
</dbReference>
<proteinExistence type="predicted"/>
<dbReference type="InterPro" id="IPR029787">
    <property type="entry name" value="Nucleotide_cyclase"/>
</dbReference>
<dbReference type="CDD" id="cd00130">
    <property type="entry name" value="PAS"/>
    <property type="match status" value="2"/>
</dbReference>
<dbReference type="SUPFAM" id="SSF55785">
    <property type="entry name" value="PYP-like sensor domain (PAS domain)"/>
    <property type="match status" value="3"/>
</dbReference>
<dbReference type="InterPro" id="IPR035919">
    <property type="entry name" value="EAL_sf"/>
</dbReference>
<dbReference type="InterPro" id="IPR052155">
    <property type="entry name" value="Biofilm_reg_signaling"/>
</dbReference>
<dbReference type="InterPro" id="IPR013656">
    <property type="entry name" value="PAS_4"/>
</dbReference>
<dbReference type="SMART" id="SM00267">
    <property type="entry name" value="GGDEF"/>
    <property type="match status" value="1"/>
</dbReference>
<dbReference type="SMART" id="SM00052">
    <property type="entry name" value="EAL"/>
    <property type="match status" value="1"/>
</dbReference>
<dbReference type="InterPro" id="IPR035965">
    <property type="entry name" value="PAS-like_dom_sf"/>
</dbReference>
<dbReference type="EMBL" id="FOYI01000004">
    <property type="protein sequence ID" value="SFR06966.1"/>
    <property type="molecule type" value="Genomic_DNA"/>
</dbReference>
<gene>
    <name evidence="4" type="ORF">SAMN04515673_104163</name>
</gene>
<dbReference type="SUPFAM" id="SSF141868">
    <property type="entry name" value="EAL domain-like"/>
    <property type="match status" value="1"/>
</dbReference>
<feature type="domain" description="PAC" evidence="1">
    <location>
        <begin position="332"/>
        <end position="385"/>
    </location>
</feature>
<dbReference type="PANTHER" id="PTHR44757">
    <property type="entry name" value="DIGUANYLATE CYCLASE DGCP"/>
    <property type="match status" value="1"/>
</dbReference>
<dbReference type="Pfam" id="PF08447">
    <property type="entry name" value="PAS_3"/>
    <property type="match status" value="2"/>
</dbReference>
<dbReference type="InterPro" id="IPR000160">
    <property type="entry name" value="GGDEF_dom"/>
</dbReference>
<dbReference type="Pfam" id="PF08448">
    <property type="entry name" value="PAS_4"/>
    <property type="match status" value="1"/>
</dbReference>
<dbReference type="PROSITE" id="PS50887">
    <property type="entry name" value="GGDEF"/>
    <property type="match status" value="1"/>
</dbReference>
<evidence type="ECO:0000313" key="5">
    <source>
        <dbReference type="Proteomes" id="UP000199302"/>
    </source>
</evidence>
<evidence type="ECO:0000259" key="1">
    <source>
        <dbReference type="PROSITE" id="PS50113"/>
    </source>
</evidence>
<dbReference type="AlphaFoldDB" id="A0A1I6DNJ5"/>
<feature type="domain" description="GGDEF" evidence="3">
    <location>
        <begin position="552"/>
        <end position="685"/>
    </location>
</feature>
<dbReference type="Proteomes" id="UP000199302">
    <property type="component" value="Unassembled WGS sequence"/>
</dbReference>
<dbReference type="InterPro" id="IPR013655">
    <property type="entry name" value="PAS_fold_3"/>
</dbReference>
<dbReference type="OrthoDB" id="9814202at2"/>
<dbReference type="Pfam" id="PF00563">
    <property type="entry name" value="EAL"/>
    <property type="match status" value="1"/>
</dbReference>
<organism evidence="4 5">
    <name type="scientific">Poseidonocella sedimentorum</name>
    <dbReference type="NCBI Taxonomy" id="871652"/>
    <lineage>
        <taxon>Bacteria</taxon>
        <taxon>Pseudomonadati</taxon>
        <taxon>Pseudomonadota</taxon>
        <taxon>Alphaproteobacteria</taxon>
        <taxon>Rhodobacterales</taxon>
        <taxon>Roseobacteraceae</taxon>
        <taxon>Poseidonocella</taxon>
    </lineage>
</organism>
<dbReference type="Gene3D" id="3.30.450.20">
    <property type="entry name" value="PAS domain"/>
    <property type="match status" value="3"/>
</dbReference>
<dbReference type="InterPro" id="IPR001633">
    <property type="entry name" value="EAL_dom"/>
</dbReference>
<dbReference type="NCBIfam" id="TIGR00254">
    <property type="entry name" value="GGDEF"/>
    <property type="match status" value="1"/>
</dbReference>
<dbReference type="PROSITE" id="PS50113">
    <property type="entry name" value="PAC"/>
    <property type="match status" value="1"/>
</dbReference>
<evidence type="ECO:0000259" key="3">
    <source>
        <dbReference type="PROSITE" id="PS50887"/>
    </source>
</evidence>
<name>A0A1I6DNJ5_9RHOB</name>
<dbReference type="SUPFAM" id="SSF55073">
    <property type="entry name" value="Nucleotide cyclase"/>
    <property type="match status" value="1"/>
</dbReference>
<dbReference type="SMART" id="SM00091">
    <property type="entry name" value="PAS"/>
    <property type="match status" value="2"/>
</dbReference>
<dbReference type="CDD" id="cd01948">
    <property type="entry name" value="EAL"/>
    <property type="match status" value="1"/>
</dbReference>
<dbReference type="Pfam" id="PF00990">
    <property type="entry name" value="GGDEF"/>
    <property type="match status" value="1"/>
</dbReference>
<evidence type="ECO:0000313" key="4">
    <source>
        <dbReference type="EMBL" id="SFR06966.1"/>
    </source>
</evidence>
<evidence type="ECO:0000259" key="2">
    <source>
        <dbReference type="PROSITE" id="PS50883"/>
    </source>
</evidence>
<dbReference type="CDD" id="cd01949">
    <property type="entry name" value="GGDEF"/>
    <property type="match status" value="1"/>
</dbReference>
<dbReference type="PROSITE" id="PS50883">
    <property type="entry name" value="EAL"/>
    <property type="match status" value="1"/>
</dbReference>
<dbReference type="Gene3D" id="3.30.70.270">
    <property type="match status" value="1"/>
</dbReference>
<accession>A0A1I6DNJ5</accession>
<dbReference type="RefSeq" id="WP_092078976.1">
    <property type="nucleotide sequence ID" value="NZ_FOYI01000004.1"/>
</dbReference>
<sequence>MPHVGNPGEDCTNPLIEAIAAPALLLSPQTDILAVNRAGLSLLGHDHASDLRGKPLSDCLCPIEASGFLGHLSQIAERPAPLDTAMAAVRGPGGTQLFRANGIKDASGTLQGYLLQQVDPTPHGADFPPSEDERDPLPRRQWELDLTNGEIRMQASGPGLPDITAPSIAEYLRELAPRDVVALHCGITRLASSVEPEFRRNYQLDSPALGRRSIFASGEVYARDENGVPLRITVEEIDVTGISSEGGEVHGLSEGDSRWRSAVQGANQAVWDHDFERDLHFLSKTWRDLRGLGPDDQIPKTTEDWLLTIHPQDVAHLEEDWRRIDAGETDIINYKFRQRHKDGHWVWFLSRGSVVRRDAAGAPVHIIGTDTDITDIKSVELEGQRMSRRLDVAMEAAGMARWEIDPETRSIFWNNHRLIMPELAGGRRGRSFPDWAQRIHPEDREEALAYLGACIDRRCDIAHDYRVLTREGGIRHIRARGKYITDDEAEPRYYGVSFDVTHDKLKTQALEQARARLEYESRHDAMTGLANRRKLDEAYATQASIHRAGSAKRLAVLHFDIDHFKHINDTLGHDAGDATLKHAASVLRRTTPPGALVSRVGGDEFVALLFDAPGDATLERIAEDIIGEISQPFFYGAQECKIGTSIGVATTDYPSADGGQLFINADLALYEAKQAGRGRVRFYSASMKEQARRRKTSFDALSAGFEKGEITCHYQPQFDTETLEVTGLEALVRWQSGKYGMISPQEFLRTAEEMGLIAQCDELVLRRAVHDIKSWTAAGLAVPPVSVNVSANRLNDPTLAESLRAMDLPAGMLTFELLESAFLDARSSVIDQNLRAINALGIDIEIDDFGSGHASIASLLEIAPKRLKIDRNLVQPIVGSQRQKDLVRTIIGIGHMLGIKVVAEGVESDAHIHILREMRCCYLQGFGLARPMDAKTTARFLAERRGASEETMRSLALPAKGKISQQA</sequence>
<dbReference type="Gene3D" id="3.20.20.450">
    <property type="entry name" value="EAL domain"/>
    <property type="match status" value="1"/>
</dbReference>
<dbReference type="NCBIfam" id="TIGR00229">
    <property type="entry name" value="sensory_box"/>
    <property type="match status" value="1"/>
</dbReference>
<reference evidence="4 5" key="1">
    <citation type="submission" date="2016-10" db="EMBL/GenBank/DDBJ databases">
        <authorList>
            <person name="de Groot N.N."/>
        </authorList>
    </citation>
    <scope>NUCLEOTIDE SEQUENCE [LARGE SCALE GENOMIC DNA]</scope>
    <source>
        <strain evidence="5">KMM 9023,NRIC 0796,JCM 17311,KCTC 23692</strain>
    </source>
</reference>
<protein>
    <submittedName>
        <fullName evidence="4">PAS domain S-box-containing protein/diguanylate cyclase (GGDEF) domain-containing protein</fullName>
    </submittedName>
</protein>
<keyword evidence="5" id="KW-1185">Reference proteome</keyword>
<dbReference type="SMART" id="SM00086">
    <property type="entry name" value="PAC"/>
    <property type="match status" value="2"/>
</dbReference>
<dbReference type="InterPro" id="IPR043128">
    <property type="entry name" value="Rev_trsase/Diguanyl_cyclase"/>
</dbReference>
<dbReference type="InterPro" id="IPR000700">
    <property type="entry name" value="PAS-assoc_C"/>
</dbReference>
<dbReference type="STRING" id="871652.SAMN04515673_104163"/>
<feature type="domain" description="EAL" evidence="2">
    <location>
        <begin position="694"/>
        <end position="945"/>
    </location>
</feature>
<dbReference type="PANTHER" id="PTHR44757:SF2">
    <property type="entry name" value="BIOFILM ARCHITECTURE MAINTENANCE PROTEIN MBAA"/>
    <property type="match status" value="1"/>
</dbReference>